<dbReference type="EMBL" id="ARZX01000006">
    <property type="protein sequence ID" value="EWH14043.1"/>
    <property type="molecule type" value="Genomic_DNA"/>
</dbReference>
<dbReference type="PANTHER" id="PTHR36174">
    <property type="entry name" value="LIPID II:GLYCINE GLYCYLTRANSFERASE"/>
    <property type="match status" value="1"/>
</dbReference>
<dbReference type="PANTHER" id="PTHR36174:SF1">
    <property type="entry name" value="LIPID II:GLYCINE GLYCYLTRANSFERASE"/>
    <property type="match status" value="1"/>
</dbReference>
<keyword evidence="2" id="KW-1185">Reference proteome</keyword>
<evidence type="ECO:0000313" key="2">
    <source>
        <dbReference type="Proteomes" id="UP000019275"/>
    </source>
</evidence>
<comment type="caution">
    <text evidence="1">The sequence shown here is derived from an EMBL/GenBank/DDBJ whole genome shotgun (WGS) entry which is preliminary data.</text>
</comment>
<proteinExistence type="predicted"/>
<dbReference type="SUPFAM" id="SSF55729">
    <property type="entry name" value="Acyl-CoA N-acyltransferases (Nat)"/>
    <property type="match status" value="1"/>
</dbReference>
<reference evidence="1 2" key="1">
    <citation type="journal article" date="2014" name="Genome Announc.">
        <title>Draft Genome Sequence of the Carrageenan-Degrading Bacterium Cellulophaga sp. Strain KL-A, Isolated from Decaying Marine Algae.</title>
        <authorList>
            <person name="Shan D."/>
            <person name="Ying J."/>
            <person name="Li X."/>
            <person name="Gao Z."/>
            <person name="Wei G."/>
            <person name="Shao Z."/>
        </authorList>
    </citation>
    <scope>NUCLEOTIDE SEQUENCE [LARGE SCALE GENOMIC DNA]</scope>
    <source>
        <strain evidence="1 2">KL-A</strain>
    </source>
</reference>
<dbReference type="InterPro" id="IPR016181">
    <property type="entry name" value="Acyl_CoA_acyltransferase"/>
</dbReference>
<gene>
    <name evidence="1" type="ORF">KLA_06927</name>
</gene>
<dbReference type="RefSeq" id="WP_051456055.1">
    <property type="nucleotide sequence ID" value="NZ_ARZX01000006.1"/>
</dbReference>
<protein>
    <recommendedName>
        <fullName evidence="3">BioF2-like acetyltransferase domain-containing protein</fullName>
    </recommendedName>
</protein>
<dbReference type="Proteomes" id="UP000019275">
    <property type="component" value="Unassembled WGS sequence"/>
</dbReference>
<evidence type="ECO:0000313" key="1">
    <source>
        <dbReference type="EMBL" id="EWH14043.1"/>
    </source>
</evidence>
<name>A0ABP3B8C2_9FLAO</name>
<organism evidence="1 2">
    <name type="scientific">Cellulophaga geojensis KL-A</name>
    <dbReference type="NCBI Taxonomy" id="1328323"/>
    <lineage>
        <taxon>Bacteria</taxon>
        <taxon>Pseudomonadati</taxon>
        <taxon>Bacteroidota</taxon>
        <taxon>Flavobacteriia</taxon>
        <taxon>Flavobacteriales</taxon>
        <taxon>Flavobacteriaceae</taxon>
        <taxon>Cellulophaga</taxon>
    </lineage>
</organism>
<dbReference type="InterPro" id="IPR050644">
    <property type="entry name" value="PG_Glycine_Bridge_Synth"/>
</dbReference>
<dbReference type="Gene3D" id="3.40.630.30">
    <property type="match status" value="1"/>
</dbReference>
<evidence type="ECO:0008006" key="3">
    <source>
        <dbReference type="Google" id="ProtNLM"/>
    </source>
</evidence>
<sequence>MLKIIGNKKEWDTLLETVAGYDFYHTHDYHINCANDNEDIALISYTTKDIIIAFPILIRPIKNSSFFDVTSVYGYGGPLSKNITANTNLTPFYNKLRIYFQQKNIICAYSSLNPYIDNQKRILSGLGKIENVSKVVNINLKQTLEEQESNFSKTTKRYIKRNKKLFYSRIGKTKEDVAIFIDLYYKTMSRLNASKNYFFKEEYFYNILKSKQYNAEIIFAVTKDTNINASAALIIKTNNTIIQYHLSGTLEEYKHLSPIRYILNEVRVQGTLEGYSYFNLGGGFGGNHDSLFDFKASFSNDYKKFKVWKYVLNNKEYNNLSGKNKNLTPLAKTSFFPLYRYNK</sequence>
<accession>A0ABP3B8C2</accession>